<gene>
    <name evidence="2" type="ORF">K457DRAFT_126237</name>
</gene>
<feature type="compositionally biased region" description="Basic and acidic residues" evidence="1">
    <location>
        <begin position="471"/>
        <end position="484"/>
    </location>
</feature>
<feature type="compositionally biased region" description="Low complexity" evidence="1">
    <location>
        <begin position="37"/>
        <end position="79"/>
    </location>
</feature>
<feature type="region of interest" description="Disordered" evidence="1">
    <location>
        <begin position="586"/>
        <end position="632"/>
    </location>
</feature>
<feature type="compositionally biased region" description="Low complexity" evidence="1">
    <location>
        <begin position="7"/>
        <end position="25"/>
    </location>
</feature>
<feature type="region of interest" description="Disordered" evidence="1">
    <location>
        <begin position="1109"/>
        <end position="1169"/>
    </location>
</feature>
<feature type="compositionally biased region" description="Low complexity" evidence="1">
    <location>
        <begin position="249"/>
        <end position="260"/>
    </location>
</feature>
<organism evidence="2 3">
    <name type="scientific">Linnemannia elongata AG-77</name>
    <dbReference type="NCBI Taxonomy" id="1314771"/>
    <lineage>
        <taxon>Eukaryota</taxon>
        <taxon>Fungi</taxon>
        <taxon>Fungi incertae sedis</taxon>
        <taxon>Mucoromycota</taxon>
        <taxon>Mortierellomycotina</taxon>
        <taxon>Mortierellomycetes</taxon>
        <taxon>Mortierellales</taxon>
        <taxon>Mortierellaceae</taxon>
        <taxon>Linnemannia</taxon>
    </lineage>
</organism>
<dbReference type="Proteomes" id="UP000078512">
    <property type="component" value="Unassembled WGS sequence"/>
</dbReference>
<dbReference type="OrthoDB" id="5400650at2759"/>
<dbReference type="InterPro" id="IPR045342">
    <property type="entry name" value="Etd1"/>
</dbReference>
<feature type="region of interest" description="Disordered" evidence="1">
    <location>
        <begin position="1"/>
        <end position="152"/>
    </location>
</feature>
<feature type="compositionally biased region" description="Pro residues" evidence="1">
    <location>
        <begin position="26"/>
        <end position="36"/>
    </location>
</feature>
<feature type="region of interest" description="Disordered" evidence="1">
    <location>
        <begin position="369"/>
        <end position="406"/>
    </location>
</feature>
<name>A0A197JX21_9FUNG</name>
<keyword evidence="3" id="KW-1185">Reference proteome</keyword>
<feature type="compositionally biased region" description="Polar residues" evidence="1">
    <location>
        <begin position="588"/>
        <end position="599"/>
    </location>
</feature>
<feature type="compositionally biased region" description="Polar residues" evidence="1">
    <location>
        <begin position="981"/>
        <end position="990"/>
    </location>
</feature>
<feature type="compositionally biased region" description="Polar residues" evidence="1">
    <location>
        <begin position="715"/>
        <end position="727"/>
    </location>
</feature>
<feature type="compositionally biased region" description="Low complexity" evidence="1">
    <location>
        <begin position="893"/>
        <end position="926"/>
    </location>
</feature>
<feature type="compositionally biased region" description="Low complexity" evidence="1">
    <location>
        <begin position="504"/>
        <end position="521"/>
    </location>
</feature>
<feature type="compositionally biased region" description="Polar residues" evidence="1">
    <location>
        <begin position="611"/>
        <end position="621"/>
    </location>
</feature>
<proteinExistence type="predicted"/>
<evidence type="ECO:0000313" key="3">
    <source>
        <dbReference type="Proteomes" id="UP000078512"/>
    </source>
</evidence>
<dbReference type="EMBL" id="KV442044">
    <property type="protein sequence ID" value="OAQ28991.1"/>
    <property type="molecule type" value="Genomic_DNA"/>
</dbReference>
<feature type="compositionally biased region" description="Low complexity" evidence="1">
    <location>
        <begin position="991"/>
        <end position="1004"/>
    </location>
</feature>
<evidence type="ECO:0000313" key="2">
    <source>
        <dbReference type="EMBL" id="OAQ28991.1"/>
    </source>
</evidence>
<evidence type="ECO:0000256" key="1">
    <source>
        <dbReference type="SAM" id="MobiDB-lite"/>
    </source>
</evidence>
<feature type="compositionally biased region" description="Low complexity" evidence="1">
    <location>
        <begin position="445"/>
        <end position="470"/>
    </location>
</feature>
<sequence>MNMSFRPLTSTFSSSSSLFSSSDPSLQPPPPMPPPATSSSPSSSLSSSSSSSSGSFSSASLSASTSPLTPRPRLAWRAPPLSPRRRPLPHQWMYPTTTTPISTTTTTITLTPTSPASSATSSSTSSSPSVDRATPTTTPSPSSLTPSSHDPLTSLRLSAFMNHDSSTSSATFERPLRIRQHNPLQRLSFSAPCSPSPALSSQPRPSQLVFASGAVGTASGLGHVFGRPLQAKETIPCSPHNCTQWQKEPPQSLAQQAQSPSHTFQQQCAVHKRFRLFRQRPRRCQVHASNFHHGTTSAQGTRANNGPNYILPPTTVYPLVVRPDKILLDHHEESPAQDSWWPTLTSSISMSSRLSFSTVSLSLSTTNTTTSSASYQTHGSEDDESFLSTGGSYHSSKASKKLSKKEKQLQKQLQKQEQQRQQQQQQKLRCLCYLDTSLDYQHDTQQSPQQLQQLQKQQQNSSKQSRWSSKNSKDKEKKEKEAAGRLRRIWNESVINFQRPKPPGSNGSRQSPSPSPSQSSSTGYHHTTVTGAAGESVQHSNDLQADGGVPMRHNLSGTDISDEGNHSLSDIEDDFVDGDQFRHLRHGTTGTLPTNNNDNYSHHRVSFQGPYGTSSTKASFSGSGGTTSRPKDDLKTIARHQAELSLQQHQEDGSPEYNHNEDDDFRYSMSIDDDEDHDRVLASLPPPPPPVLSSFGNRIPETNEEDEEDEDWDYQSDSGAPSSSTLMYSADVREPSCRSTLALPMSTNPAHNKAYLKKPSNANLSSLRSRQRCLSLPADTVPPKGGYLKMSSSTPSENWDEDFDISADIHVPTKVVENQMSLQMDLYNIKDFASQIEDLKNLRASLRMASSSLKATNPKKHQDLSMLFQRDWEQAEVIIDLGEIAQTSPTTNSPPGASSALGSSSKKASEPSLASLSTGAGSGLSSKPSMGFKARRPALSTSAPANNQLNGLPEFQSMQQQARSDSQASNLTGMTLVASVSGDTESDTCPSTRTSSRASSSASASLKVDIEAAVQGLTISQLQVSTSPQGNTGRIVGGGMKVNHVPSMAYMKESCSSPAGLGLCTSPMTPIRPSTNKRNSTSSNDEDYDDLEIKYENASIGLLSFPEGEQPLHRGFHGKEDSSATVKPLSPRSPDVEATFRRYQKYSPYSKRRTTGGLPNNSRRLTDEHYEHELYEEEDEEEEDDGYESYGYGDGSSSIGVFTPIPSDRHMQVLKDILMEGLGTEVARQYMFKQGEQDHVRFSVEVIPGLLGHLKGLQQRLGDQLMELQSLTVIV</sequence>
<feature type="region of interest" description="Disordered" evidence="1">
    <location>
        <begin position="646"/>
        <end position="731"/>
    </location>
</feature>
<accession>A0A197JX21</accession>
<reference evidence="2 3" key="1">
    <citation type="submission" date="2016-05" db="EMBL/GenBank/DDBJ databases">
        <title>Genome sequencing reveals origins of a unique bacterial endosymbiosis in the earliest lineages of terrestrial Fungi.</title>
        <authorList>
            <consortium name="DOE Joint Genome Institute"/>
            <person name="Uehling J."/>
            <person name="Gryganskyi A."/>
            <person name="Hameed K."/>
            <person name="Tschaplinski T."/>
            <person name="Misztal P."/>
            <person name="Wu S."/>
            <person name="Desiro A."/>
            <person name="Vande Pol N."/>
            <person name="Du Z.-Y."/>
            <person name="Zienkiewicz A."/>
            <person name="Zienkiewicz K."/>
            <person name="Morin E."/>
            <person name="Tisserant E."/>
            <person name="Splivallo R."/>
            <person name="Hainaut M."/>
            <person name="Henrissat B."/>
            <person name="Ohm R."/>
            <person name="Kuo A."/>
            <person name="Yan J."/>
            <person name="Lipzen A."/>
            <person name="Nolan M."/>
            <person name="Labutti K."/>
            <person name="Barry K."/>
            <person name="Goldstein A."/>
            <person name="Labbe J."/>
            <person name="Schadt C."/>
            <person name="Tuskan G."/>
            <person name="Grigoriev I."/>
            <person name="Martin F."/>
            <person name="Vilgalys R."/>
            <person name="Bonito G."/>
        </authorList>
    </citation>
    <scope>NUCLEOTIDE SEQUENCE [LARGE SCALE GENOMIC DNA]</scope>
    <source>
        <strain evidence="2 3">AG-77</strain>
    </source>
</reference>
<feature type="compositionally biased region" description="Low complexity" evidence="1">
    <location>
        <begin position="95"/>
        <end position="152"/>
    </location>
</feature>
<feature type="compositionally biased region" description="Acidic residues" evidence="1">
    <location>
        <begin position="702"/>
        <end position="714"/>
    </location>
</feature>
<feature type="compositionally biased region" description="Polar residues" evidence="1">
    <location>
        <begin position="386"/>
        <end position="396"/>
    </location>
</feature>
<feature type="region of interest" description="Disordered" evidence="1">
    <location>
        <begin position="980"/>
        <end position="1004"/>
    </location>
</feature>
<dbReference type="GO" id="GO:0005096">
    <property type="term" value="F:GTPase activator activity"/>
    <property type="evidence" value="ECO:0007669"/>
    <property type="project" value="InterPro"/>
</dbReference>
<protein>
    <submittedName>
        <fullName evidence="2">Uncharacterized protein</fullName>
    </submittedName>
</protein>
<dbReference type="AlphaFoldDB" id="A0A197JX21"/>
<dbReference type="GO" id="GO:1902412">
    <property type="term" value="P:regulation of mitotic cytokinesis"/>
    <property type="evidence" value="ECO:0007669"/>
    <property type="project" value="InterPro"/>
</dbReference>
<feature type="region of interest" description="Disordered" evidence="1">
    <location>
        <begin position="885"/>
        <end position="936"/>
    </location>
</feature>
<feature type="region of interest" description="Disordered" evidence="1">
    <location>
        <begin position="240"/>
        <end position="260"/>
    </location>
</feature>
<feature type="region of interest" description="Disordered" evidence="1">
    <location>
        <begin position="443"/>
        <end position="527"/>
    </location>
</feature>
<feature type="region of interest" description="Disordered" evidence="1">
    <location>
        <begin position="540"/>
        <end position="573"/>
    </location>
</feature>
<dbReference type="Pfam" id="PF20162">
    <property type="entry name" value="Etd1"/>
    <property type="match status" value="1"/>
</dbReference>